<dbReference type="OrthoDB" id="67965at2759"/>
<keyword evidence="1" id="KW-0472">Membrane</keyword>
<dbReference type="PROSITE" id="PS50244">
    <property type="entry name" value="S5A_REDUCTASE"/>
    <property type="match status" value="1"/>
</dbReference>
<feature type="transmembrane region" description="Helical" evidence="1">
    <location>
        <begin position="15"/>
        <end position="36"/>
    </location>
</feature>
<evidence type="ECO:0000313" key="2">
    <source>
        <dbReference type="EMBL" id="KAB7500191.1"/>
    </source>
</evidence>
<dbReference type="Proteomes" id="UP000326759">
    <property type="component" value="Unassembled WGS sequence"/>
</dbReference>
<dbReference type="Pfam" id="PF06966">
    <property type="entry name" value="DUF1295"/>
    <property type="match status" value="2"/>
</dbReference>
<proteinExistence type="predicted"/>
<dbReference type="AlphaFoldDB" id="A0A5N5T128"/>
<keyword evidence="3" id="KW-1185">Reference proteome</keyword>
<evidence type="ECO:0000256" key="1">
    <source>
        <dbReference type="SAM" id="Phobius"/>
    </source>
</evidence>
<feature type="transmembrane region" description="Helical" evidence="1">
    <location>
        <begin position="138"/>
        <end position="158"/>
    </location>
</feature>
<feature type="transmembrane region" description="Helical" evidence="1">
    <location>
        <begin position="70"/>
        <end position="87"/>
    </location>
</feature>
<protein>
    <submittedName>
        <fullName evidence="2">Uncharacterized protein</fullName>
    </submittedName>
</protein>
<comment type="caution">
    <text evidence="2">The sequence shown here is derived from an EMBL/GenBank/DDBJ whole genome shotgun (WGS) entry which is preliminary data.</text>
</comment>
<feature type="transmembrane region" description="Helical" evidence="1">
    <location>
        <begin position="170"/>
        <end position="187"/>
    </location>
</feature>
<dbReference type="PANTHER" id="PTHR32251:SF17">
    <property type="entry name" value="STEROID 5-ALPHA REDUCTASE C-TERMINAL DOMAIN-CONTAINING PROTEIN"/>
    <property type="match status" value="1"/>
</dbReference>
<keyword evidence="1" id="KW-1133">Transmembrane helix</keyword>
<feature type="transmembrane region" description="Helical" evidence="1">
    <location>
        <begin position="41"/>
        <end position="58"/>
    </location>
</feature>
<name>A0A5N5T128_9CRUS</name>
<dbReference type="Gene3D" id="1.20.120.1630">
    <property type="match status" value="1"/>
</dbReference>
<organism evidence="2 3">
    <name type="scientific">Armadillidium nasatum</name>
    <dbReference type="NCBI Taxonomy" id="96803"/>
    <lineage>
        <taxon>Eukaryota</taxon>
        <taxon>Metazoa</taxon>
        <taxon>Ecdysozoa</taxon>
        <taxon>Arthropoda</taxon>
        <taxon>Crustacea</taxon>
        <taxon>Multicrustacea</taxon>
        <taxon>Malacostraca</taxon>
        <taxon>Eumalacostraca</taxon>
        <taxon>Peracarida</taxon>
        <taxon>Isopoda</taxon>
        <taxon>Oniscidea</taxon>
        <taxon>Crinocheta</taxon>
        <taxon>Armadillidiidae</taxon>
        <taxon>Armadillidium</taxon>
    </lineage>
</organism>
<dbReference type="InterPro" id="IPR010721">
    <property type="entry name" value="UstE-like"/>
</dbReference>
<evidence type="ECO:0000313" key="3">
    <source>
        <dbReference type="Proteomes" id="UP000326759"/>
    </source>
</evidence>
<reference evidence="2 3" key="1">
    <citation type="journal article" date="2019" name="PLoS Biol.">
        <title>Sex chromosomes control vertical transmission of feminizing Wolbachia symbionts in an isopod.</title>
        <authorList>
            <person name="Becking T."/>
            <person name="Chebbi M.A."/>
            <person name="Giraud I."/>
            <person name="Moumen B."/>
            <person name="Laverre T."/>
            <person name="Caubet Y."/>
            <person name="Peccoud J."/>
            <person name="Gilbert C."/>
            <person name="Cordaux R."/>
        </authorList>
    </citation>
    <scope>NUCLEOTIDE SEQUENCE [LARGE SCALE GENOMIC DNA]</scope>
    <source>
        <strain evidence="2">ANa2</strain>
        <tissue evidence="2">Whole body excluding digestive tract and cuticle</tissue>
    </source>
</reference>
<dbReference type="PANTHER" id="PTHR32251">
    <property type="entry name" value="3-OXO-5-ALPHA-STEROID 4-DEHYDROGENASE"/>
    <property type="match status" value="1"/>
</dbReference>
<accession>A0A5N5T128</accession>
<keyword evidence="1" id="KW-0812">Transmembrane</keyword>
<sequence>MYNLFIHYTDGLPSYVKLLFIDFGIQCIGFVLTSVLRTEKFYDLFGSVTFLILAFLNYKWHGLASPAKGIQTSCIYIWAFRLGLFLFTRILKTGKDRRFDKIKESNLHLFIVWSLQGVWVIVTSIAKSYSSTIYQTKRNWMAGIHWMGFDKFITTGLWSLSRHPNYFGEILLWFGLYVSASSVFRSYEYLTVFSPVFVYLLITQLSGIPPLEKYGQKKWGKQPSYREYINRTPLLIPFLCIKC</sequence>
<feature type="transmembrane region" description="Helical" evidence="1">
    <location>
        <begin position="193"/>
        <end position="211"/>
    </location>
</feature>
<dbReference type="GO" id="GO:0016020">
    <property type="term" value="C:membrane"/>
    <property type="evidence" value="ECO:0007669"/>
    <property type="project" value="TreeGrafter"/>
</dbReference>
<dbReference type="EMBL" id="SEYY01014910">
    <property type="protein sequence ID" value="KAB7500191.1"/>
    <property type="molecule type" value="Genomic_DNA"/>
</dbReference>
<gene>
    <name evidence="2" type="ORF">Anas_10814</name>
</gene>
<feature type="transmembrane region" description="Helical" evidence="1">
    <location>
        <begin position="107"/>
        <end position="126"/>
    </location>
</feature>